<evidence type="ECO:0000256" key="1">
    <source>
        <dbReference type="ARBA" id="ARBA00022603"/>
    </source>
</evidence>
<protein>
    <submittedName>
        <fullName evidence="6">SAM-dependent methyltransferase</fullName>
    </submittedName>
</protein>
<evidence type="ECO:0000259" key="5">
    <source>
        <dbReference type="Pfam" id="PF08242"/>
    </source>
</evidence>
<keyword evidence="2 6" id="KW-0808">Transferase</keyword>
<dbReference type="CDD" id="cd02440">
    <property type="entry name" value="AdoMet_MTases"/>
    <property type="match status" value="1"/>
</dbReference>
<accession>A0A7W7I3B7</accession>
<evidence type="ECO:0000256" key="4">
    <source>
        <dbReference type="SAM" id="MobiDB-lite"/>
    </source>
</evidence>
<evidence type="ECO:0000313" key="6">
    <source>
        <dbReference type="EMBL" id="MBB4765660.1"/>
    </source>
</evidence>
<dbReference type="PANTHER" id="PTHR43464:SF19">
    <property type="entry name" value="UBIQUINONE BIOSYNTHESIS O-METHYLTRANSFERASE, MITOCHONDRIAL"/>
    <property type="match status" value="1"/>
</dbReference>
<gene>
    <name evidence="6" type="ORF">BJ971_006216</name>
</gene>
<evidence type="ECO:0000256" key="2">
    <source>
        <dbReference type="ARBA" id="ARBA00022679"/>
    </source>
</evidence>
<feature type="region of interest" description="Disordered" evidence="4">
    <location>
        <begin position="237"/>
        <end position="257"/>
    </location>
</feature>
<evidence type="ECO:0000313" key="7">
    <source>
        <dbReference type="Proteomes" id="UP000578112"/>
    </source>
</evidence>
<dbReference type="InterPro" id="IPR029063">
    <property type="entry name" value="SAM-dependent_MTases_sf"/>
</dbReference>
<dbReference type="Gene3D" id="3.40.50.150">
    <property type="entry name" value="Vaccinia Virus protein VP39"/>
    <property type="match status" value="1"/>
</dbReference>
<evidence type="ECO:0000256" key="3">
    <source>
        <dbReference type="ARBA" id="ARBA00022691"/>
    </source>
</evidence>
<feature type="compositionally biased region" description="Basic and acidic residues" evidence="4">
    <location>
        <begin position="237"/>
        <end position="249"/>
    </location>
</feature>
<dbReference type="GO" id="GO:0032259">
    <property type="term" value="P:methylation"/>
    <property type="evidence" value="ECO:0007669"/>
    <property type="project" value="UniProtKB-KW"/>
</dbReference>
<proteinExistence type="predicted"/>
<feature type="domain" description="Methyltransferase type 12" evidence="5">
    <location>
        <begin position="46"/>
        <end position="143"/>
    </location>
</feature>
<sequence length="278" mass="29844">MTHTHDHVDWGEYGPDLIADAEINAPMIDQALRWLTERVPRAGLVLDVGSGPGVAACRFAQLLPGATVLAADGAAPLLALARSRAERLGLTDRFATREIKLPDGLADLPAADLIWVSGVAHHLPDPAEGIRAFAALLRPGGLLALREGGLPLQFLPSHADGGMTARMNAVDSALSQSHSHPMGAIEPPRSWPELLADAGLSAVQSRSFMLDLPAPLDEAARRQLARTLRRTREMLDGHLADGDAERLDQLTDPEDPESVLRRPDVFMLRAATIHTAVR</sequence>
<dbReference type="AlphaFoldDB" id="A0A7W7I3B7"/>
<organism evidence="6 7">
    <name type="scientific">Actinoplanes digitatis</name>
    <dbReference type="NCBI Taxonomy" id="1868"/>
    <lineage>
        <taxon>Bacteria</taxon>
        <taxon>Bacillati</taxon>
        <taxon>Actinomycetota</taxon>
        <taxon>Actinomycetes</taxon>
        <taxon>Micromonosporales</taxon>
        <taxon>Micromonosporaceae</taxon>
        <taxon>Actinoplanes</taxon>
    </lineage>
</organism>
<dbReference type="RefSeq" id="WP_184996685.1">
    <property type="nucleotide sequence ID" value="NZ_BOMK01000089.1"/>
</dbReference>
<name>A0A7W7I3B7_9ACTN</name>
<comment type="caution">
    <text evidence="6">The sequence shown here is derived from an EMBL/GenBank/DDBJ whole genome shotgun (WGS) entry which is preliminary data.</text>
</comment>
<keyword evidence="7" id="KW-1185">Reference proteome</keyword>
<keyword evidence="3" id="KW-0949">S-adenosyl-L-methionine</keyword>
<keyword evidence="1 6" id="KW-0489">Methyltransferase</keyword>
<dbReference type="Pfam" id="PF08242">
    <property type="entry name" value="Methyltransf_12"/>
    <property type="match status" value="1"/>
</dbReference>
<dbReference type="PANTHER" id="PTHR43464">
    <property type="entry name" value="METHYLTRANSFERASE"/>
    <property type="match status" value="1"/>
</dbReference>
<dbReference type="GO" id="GO:0008168">
    <property type="term" value="F:methyltransferase activity"/>
    <property type="evidence" value="ECO:0007669"/>
    <property type="project" value="UniProtKB-KW"/>
</dbReference>
<dbReference type="EMBL" id="JACHNH010000001">
    <property type="protein sequence ID" value="MBB4765660.1"/>
    <property type="molecule type" value="Genomic_DNA"/>
</dbReference>
<dbReference type="InterPro" id="IPR013217">
    <property type="entry name" value="Methyltransf_12"/>
</dbReference>
<dbReference type="SUPFAM" id="SSF53335">
    <property type="entry name" value="S-adenosyl-L-methionine-dependent methyltransferases"/>
    <property type="match status" value="1"/>
</dbReference>
<reference evidence="6 7" key="1">
    <citation type="submission" date="2020-08" db="EMBL/GenBank/DDBJ databases">
        <title>Sequencing the genomes of 1000 actinobacteria strains.</title>
        <authorList>
            <person name="Klenk H.-P."/>
        </authorList>
    </citation>
    <scope>NUCLEOTIDE SEQUENCE [LARGE SCALE GENOMIC DNA]</scope>
    <source>
        <strain evidence="6 7">DSM 43149</strain>
    </source>
</reference>
<dbReference type="Proteomes" id="UP000578112">
    <property type="component" value="Unassembled WGS sequence"/>
</dbReference>